<comment type="caution">
    <text evidence="2">The sequence shown here is derived from an EMBL/GenBank/DDBJ whole genome shotgun (WGS) entry which is preliminary data.</text>
</comment>
<feature type="region of interest" description="Disordered" evidence="1">
    <location>
        <begin position="27"/>
        <end position="87"/>
    </location>
</feature>
<proteinExistence type="predicted"/>
<organism evidence="2">
    <name type="scientific">Tanacetum cinerariifolium</name>
    <name type="common">Dalmatian daisy</name>
    <name type="synonym">Chrysanthemum cinerariifolium</name>
    <dbReference type="NCBI Taxonomy" id="118510"/>
    <lineage>
        <taxon>Eukaryota</taxon>
        <taxon>Viridiplantae</taxon>
        <taxon>Streptophyta</taxon>
        <taxon>Embryophyta</taxon>
        <taxon>Tracheophyta</taxon>
        <taxon>Spermatophyta</taxon>
        <taxon>Magnoliopsida</taxon>
        <taxon>eudicotyledons</taxon>
        <taxon>Gunneridae</taxon>
        <taxon>Pentapetalae</taxon>
        <taxon>asterids</taxon>
        <taxon>campanulids</taxon>
        <taxon>Asterales</taxon>
        <taxon>Asteraceae</taxon>
        <taxon>Asteroideae</taxon>
        <taxon>Anthemideae</taxon>
        <taxon>Anthemidinae</taxon>
        <taxon>Tanacetum</taxon>
    </lineage>
</organism>
<sequence>MSQHVGAGSDASEYDFEFFSIFNFDLQLLDSPGTPPSRSADERDDSSGTPPSRSADGLRGTPPSRSADGSRGTPGGTRNRNNNGRGV</sequence>
<reference evidence="2" key="1">
    <citation type="journal article" date="2019" name="Sci. Rep.">
        <title>Draft genome of Tanacetum cinerariifolium, the natural source of mosquito coil.</title>
        <authorList>
            <person name="Yamashiro T."/>
            <person name="Shiraishi A."/>
            <person name="Satake H."/>
            <person name="Nakayama K."/>
        </authorList>
    </citation>
    <scope>NUCLEOTIDE SEQUENCE</scope>
</reference>
<feature type="non-terminal residue" evidence="2">
    <location>
        <position position="1"/>
    </location>
</feature>
<dbReference type="AlphaFoldDB" id="A0A699L429"/>
<feature type="compositionally biased region" description="Low complexity" evidence="1">
    <location>
        <begin position="76"/>
        <end position="87"/>
    </location>
</feature>
<evidence type="ECO:0000256" key="1">
    <source>
        <dbReference type="SAM" id="MobiDB-lite"/>
    </source>
</evidence>
<gene>
    <name evidence="2" type="ORF">Tci_688157</name>
</gene>
<dbReference type="EMBL" id="BKCJ010565412">
    <property type="protein sequence ID" value="GFB16186.1"/>
    <property type="molecule type" value="Genomic_DNA"/>
</dbReference>
<evidence type="ECO:0000313" key="2">
    <source>
        <dbReference type="EMBL" id="GFB16186.1"/>
    </source>
</evidence>
<name>A0A699L429_TANCI</name>
<protein>
    <submittedName>
        <fullName evidence="2">Uncharacterized protein</fullName>
    </submittedName>
</protein>
<accession>A0A699L429</accession>